<dbReference type="InterPro" id="IPR045792">
    <property type="entry name" value="DUF6036"/>
</dbReference>
<protein>
    <recommendedName>
        <fullName evidence="1">DUF6036 domain-containing protein</fullName>
    </recommendedName>
</protein>
<dbReference type="Pfam" id="PF19502">
    <property type="entry name" value="DUF6036"/>
    <property type="match status" value="1"/>
</dbReference>
<keyword evidence="3" id="KW-1185">Reference proteome</keyword>
<dbReference type="AlphaFoldDB" id="A0A4R7SP43"/>
<dbReference type="EMBL" id="SOCA01000001">
    <property type="protein sequence ID" value="TDU80970.1"/>
    <property type="molecule type" value="Genomic_DNA"/>
</dbReference>
<gene>
    <name evidence="2" type="ORF">EI77_00272</name>
</gene>
<accession>A0A4R7SP43</accession>
<evidence type="ECO:0000259" key="1">
    <source>
        <dbReference type="Pfam" id="PF19502"/>
    </source>
</evidence>
<comment type="caution">
    <text evidence="2">The sequence shown here is derived from an EMBL/GenBank/DDBJ whole genome shotgun (WGS) entry which is preliminary data.</text>
</comment>
<proteinExistence type="predicted"/>
<dbReference type="Proteomes" id="UP000295662">
    <property type="component" value="Unassembled WGS sequence"/>
</dbReference>
<feature type="domain" description="DUF6036" evidence="1">
    <location>
        <begin position="119"/>
        <end position="193"/>
    </location>
</feature>
<organism evidence="2 3">
    <name type="scientific">Prosthecobacter fusiformis</name>
    <dbReference type="NCBI Taxonomy" id="48464"/>
    <lineage>
        <taxon>Bacteria</taxon>
        <taxon>Pseudomonadati</taxon>
        <taxon>Verrucomicrobiota</taxon>
        <taxon>Verrucomicrobiia</taxon>
        <taxon>Verrucomicrobiales</taxon>
        <taxon>Verrucomicrobiaceae</taxon>
        <taxon>Prosthecobacter</taxon>
    </lineage>
</organism>
<evidence type="ECO:0000313" key="3">
    <source>
        <dbReference type="Proteomes" id="UP000295662"/>
    </source>
</evidence>
<evidence type="ECO:0000313" key="2">
    <source>
        <dbReference type="EMBL" id="TDU80970.1"/>
    </source>
</evidence>
<reference evidence="2 3" key="1">
    <citation type="submission" date="2019-03" db="EMBL/GenBank/DDBJ databases">
        <title>Genomic Encyclopedia of Archaeal and Bacterial Type Strains, Phase II (KMG-II): from individual species to whole genera.</title>
        <authorList>
            <person name="Goeker M."/>
        </authorList>
    </citation>
    <scope>NUCLEOTIDE SEQUENCE [LARGE SCALE GENOMIC DNA]</scope>
    <source>
        <strain evidence="2 3">ATCC 25309</strain>
    </source>
</reference>
<sequence>MKVNDCVPHPLFTAFPLSPNKKTKMYGKELTLGDLETVAKKLKWCVPALMEAYVIGTGAVAAAHEKLPGSLRFSVDFDFVPKNLPILYYDSLMVDRFIGPESEFRDETKVYADYATPETVRCTPAGWLERTWVINVTDGLTLYCLSAHDVAYNKLYAGRPKDIVWVRELLKTEIITWESLNELHAGNPLATVDREKVERSMSAVRGQ</sequence>
<name>A0A4R7SP43_9BACT</name>